<protein>
    <submittedName>
        <fullName evidence="3">Uncharacterized protein</fullName>
    </submittedName>
</protein>
<feature type="region of interest" description="Disordered" evidence="1">
    <location>
        <begin position="1"/>
        <end position="108"/>
    </location>
</feature>
<evidence type="ECO:0000256" key="1">
    <source>
        <dbReference type="SAM" id="MobiDB-lite"/>
    </source>
</evidence>
<feature type="compositionally biased region" description="Low complexity" evidence="1">
    <location>
        <begin position="54"/>
        <end position="74"/>
    </location>
</feature>
<dbReference type="WBParaSite" id="L893_g3869.t1">
    <property type="protein sequence ID" value="L893_g3869.t1"/>
    <property type="gene ID" value="L893_g3869"/>
</dbReference>
<name>A0A1I8AAC4_9BILA</name>
<evidence type="ECO:0000313" key="3">
    <source>
        <dbReference type="WBParaSite" id="L893_g3869.t1"/>
    </source>
</evidence>
<reference evidence="3" key="1">
    <citation type="submission" date="2016-11" db="UniProtKB">
        <authorList>
            <consortium name="WormBaseParasite"/>
        </authorList>
    </citation>
    <scope>IDENTIFICATION</scope>
</reference>
<sequence>MWRSVRRASRHPEDEHNKNVELHEIQCSHRRTKSWNKRHSKPVIDELMMTPLQMEPLSESTTTSTLPTTMIPTPAKSSEETTLSSERHRVVSFSTPKKAKRNEDEESVEEFCITARHHLV</sequence>
<feature type="compositionally biased region" description="Basic and acidic residues" evidence="1">
    <location>
        <begin position="10"/>
        <end position="27"/>
    </location>
</feature>
<proteinExistence type="predicted"/>
<organism evidence="2 3">
    <name type="scientific">Steinernema glaseri</name>
    <dbReference type="NCBI Taxonomy" id="37863"/>
    <lineage>
        <taxon>Eukaryota</taxon>
        <taxon>Metazoa</taxon>
        <taxon>Ecdysozoa</taxon>
        <taxon>Nematoda</taxon>
        <taxon>Chromadorea</taxon>
        <taxon>Rhabditida</taxon>
        <taxon>Tylenchina</taxon>
        <taxon>Panagrolaimomorpha</taxon>
        <taxon>Strongyloidoidea</taxon>
        <taxon>Steinernematidae</taxon>
        <taxon>Steinernema</taxon>
    </lineage>
</organism>
<keyword evidence="2" id="KW-1185">Reference proteome</keyword>
<dbReference type="Proteomes" id="UP000095287">
    <property type="component" value="Unplaced"/>
</dbReference>
<evidence type="ECO:0000313" key="2">
    <source>
        <dbReference type="Proteomes" id="UP000095287"/>
    </source>
</evidence>
<feature type="compositionally biased region" description="Basic residues" evidence="1">
    <location>
        <begin position="28"/>
        <end position="41"/>
    </location>
</feature>
<accession>A0A1I8AAC4</accession>
<dbReference type="AlphaFoldDB" id="A0A1I8AAC4"/>